<dbReference type="SMART" id="SM00100">
    <property type="entry name" value="cNMP"/>
    <property type="match status" value="1"/>
</dbReference>
<dbReference type="PROSITE" id="PS00888">
    <property type="entry name" value="CNMP_BINDING_1"/>
    <property type="match status" value="1"/>
</dbReference>
<dbReference type="InterPro" id="IPR050397">
    <property type="entry name" value="Env_Response_Regulators"/>
</dbReference>
<feature type="domain" description="Cyclic nucleotide-binding" evidence="1">
    <location>
        <begin position="38"/>
        <end position="148"/>
    </location>
</feature>
<gene>
    <name evidence="2" type="ORF">HNP76_001782</name>
</gene>
<dbReference type="InterPro" id="IPR018488">
    <property type="entry name" value="cNMP-bd_CS"/>
</dbReference>
<dbReference type="PROSITE" id="PS50042">
    <property type="entry name" value="CNMP_BINDING_3"/>
    <property type="match status" value="1"/>
</dbReference>
<dbReference type="Gene3D" id="2.60.120.10">
    <property type="entry name" value="Jelly Rolls"/>
    <property type="match status" value="1"/>
</dbReference>
<dbReference type="AlphaFoldDB" id="A0A7W8G9W5"/>
<dbReference type="Pfam" id="PF00027">
    <property type="entry name" value="cNMP_binding"/>
    <property type="match status" value="1"/>
</dbReference>
<reference evidence="2 3" key="1">
    <citation type="submission" date="2020-08" db="EMBL/GenBank/DDBJ databases">
        <title>Genomic Encyclopedia of Type Strains, Phase IV (KMG-IV): sequencing the most valuable type-strain genomes for metagenomic binning, comparative biology and taxonomic classification.</title>
        <authorList>
            <person name="Goeker M."/>
        </authorList>
    </citation>
    <scope>NUCLEOTIDE SEQUENCE [LARGE SCALE GENOMIC DNA]</scope>
    <source>
        <strain evidence="2 3">DSM 103462</strain>
    </source>
</reference>
<dbReference type="InterPro" id="IPR018490">
    <property type="entry name" value="cNMP-bd_dom_sf"/>
</dbReference>
<evidence type="ECO:0000313" key="3">
    <source>
        <dbReference type="Proteomes" id="UP000518887"/>
    </source>
</evidence>
<evidence type="ECO:0000313" key="2">
    <source>
        <dbReference type="EMBL" id="MBB5226409.1"/>
    </source>
</evidence>
<keyword evidence="3" id="KW-1185">Reference proteome</keyword>
<dbReference type="InterPro" id="IPR014710">
    <property type="entry name" value="RmlC-like_jellyroll"/>
</dbReference>
<dbReference type="PRINTS" id="PR00103">
    <property type="entry name" value="CAMPKINASE"/>
</dbReference>
<sequence length="179" mass="20217">MAENLDVFEEVLPKLLKIQLFADFKKDNENDMRILRMVYSELKLHTFSAGEEIIKEGERGESFYILTSGSVKVFRNTMIGDRIALADLSADMGIFFGEAALIGTDKRGATVVASTDCRTCEITGKRFKELCEKEPILGYRVMLSLARRQSVTIKKANSDMETLYDALFDEVVNNILNLK</sequence>
<name>A0A7W8G9W5_9SPIR</name>
<dbReference type="CDD" id="cd00038">
    <property type="entry name" value="CAP_ED"/>
    <property type="match status" value="1"/>
</dbReference>
<dbReference type="EMBL" id="JACHFQ010000005">
    <property type="protein sequence ID" value="MBB5226409.1"/>
    <property type="molecule type" value="Genomic_DNA"/>
</dbReference>
<comment type="caution">
    <text evidence="2">The sequence shown here is derived from an EMBL/GenBank/DDBJ whole genome shotgun (WGS) entry which is preliminary data.</text>
</comment>
<organism evidence="2 3">
    <name type="scientific">Treponema ruminis</name>
    <dbReference type="NCBI Taxonomy" id="744515"/>
    <lineage>
        <taxon>Bacteria</taxon>
        <taxon>Pseudomonadati</taxon>
        <taxon>Spirochaetota</taxon>
        <taxon>Spirochaetia</taxon>
        <taxon>Spirochaetales</taxon>
        <taxon>Treponemataceae</taxon>
        <taxon>Treponema</taxon>
    </lineage>
</organism>
<protein>
    <submittedName>
        <fullName evidence="2">CRP-like cAMP-binding protein</fullName>
    </submittedName>
</protein>
<dbReference type="PANTHER" id="PTHR24567">
    <property type="entry name" value="CRP FAMILY TRANSCRIPTIONAL REGULATORY PROTEIN"/>
    <property type="match status" value="1"/>
</dbReference>
<dbReference type="RefSeq" id="WP_184659639.1">
    <property type="nucleotide sequence ID" value="NZ_CP031518.1"/>
</dbReference>
<dbReference type="GO" id="GO:0005829">
    <property type="term" value="C:cytosol"/>
    <property type="evidence" value="ECO:0007669"/>
    <property type="project" value="TreeGrafter"/>
</dbReference>
<dbReference type="Proteomes" id="UP000518887">
    <property type="component" value="Unassembled WGS sequence"/>
</dbReference>
<evidence type="ECO:0000259" key="1">
    <source>
        <dbReference type="PROSITE" id="PS50042"/>
    </source>
</evidence>
<accession>A0A7W8G9W5</accession>
<dbReference type="GO" id="GO:0003700">
    <property type="term" value="F:DNA-binding transcription factor activity"/>
    <property type="evidence" value="ECO:0007669"/>
    <property type="project" value="TreeGrafter"/>
</dbReference>
<proteinExistence type="predicted"/>
<dbReference type="SUPFAM" id="SSF51206">
    <property type="entry name" value="cAMP-binding domain-like"/>
    <property type="match status" value="1"/>
</dbReference>
<dbReference type="InterPro" id="IPR000595">
    <property type="entry name" value="cNMP-bd_dom"/>
</dbReference>
<dbReference type="PANTHER" id="PTHR24567:SF26">
    <property type="entry name" value="REGULATORY PROTEIN YEIL"/>
    <property type="match status" value="1"/>
</dbReference>